<dbReference type="EMBL" id="QOHO01000048">
    <property type="protein sequence ID" value="RFZ78080.1"/>
    <property type="molecule type" value="Genomic_DNA"/>
</dbReference>
<dbReference type="Pfam" id="PF00561">
    <property type="entry name" value="Abhydrolase_1"/>
    <property type="match status" value="1"/>
</dbReference>
<dbReference type="Proteomes" id="UP000260680">
    <property type="component" value="Unassembled WGS sequence"/>
</dbReference>
<keyword evidence="2" id="KW-0378">Hydrolase</keyword>
<evidence type="ECO:0000259" key="1">
    <source>
        <dbReference type="Pfam" id="PF00561"/>
    </source>
</evidence>
<name>A0A3E2NAZ3_9FIRM</name>
<evidence type="ECO:0000313" key="2">
    <source>
        <dbReference type="EMBL" id="RFZ78080.1"/>
    </source>
</evidence>
<comment type="caution">
    <text evidence="2">The sequence shown here is derived from an EMBL/GenBank/DDBJ whole genome shotgun (WGS) entry which is preliminary data.</text>
</comment>
<dbReference type="AlphaFoldDB" id="A0A3E2NAZ3"/>
<protein>
    <submittedName>
        <fullName evidence="2">Alpha/beta fold hydrolase</fullName>
    </submittedName>
</protein>
<proteinExistence type="predicted"/>
<evidence type="ECO:0000313" key="3">
    <source>
        <dbReference type="Proteomes" id="UP000260680"/>
    </source>
</evidence>
<sequence length="391" mass="45430">MMTSQIKFKKGTYKFHTNPNFNYQLNRTYAWSNGDLEELKAVAAKITDAATWEKELLELAEKALQEKRMENAIAYYRMAEFFMYDGHPAKITTYDKAVNLFYDYHADLFKSQMIKRDLVPFGAAHLPVLYTIPEDGKFTDTILLHGGYDSYMEEFVPMMLYLRENGFAVYLFEGPGQGGALRKEGLTFIPQWEIPVKTILDYYNLNDVTIIGLSLGGMLAPRAAAFEGRIKRVVAWSLLPNLFELFLYDMPKNFQQVTRLLMEMENEEVINLIMKSLMKKDPMIEWAINHGMHNMGVHTPYEYLKKINQFQYMDVASQITQDFLLIGAEKDHFIPVDFYKPIIEELKNVNSLTYRLFTEKENAENHCNAGNTKLVLDTIINWIKVIKPFLN</sequence>
<dbReference type="GO" id="GO:0016787">
    <property type="term" value="F:hydrolase activity"/>
    <property type="evidence" value="ECO:0007669"/>
    <property type="project" value="UniProtKB-KW"/>
</dbReference>
<feature type="domain" description="AB hydrolase-1" evidence="1">
    <location>
        <begin position="142"/>
        <end position="346"/>
    </location>
</feature>
<dbReference type="SUPFAM" id="SSF53474">
    <property type="entry name" value="alpha/beta-Hydrolases"/>
    <property type="match status" value="1"/>
</dbReference>
<accession>A0A3E2NAZ3</accession>
<dbReference type="InterPro" id="IPR029058">
    <property type="entry name" value="AB_hydrolase_fold"/>
</dbReference>
<dbReference type="OrthoDB" id="9812921at2"/>
<reference evidence="2 3" key="1">
    <citation type="submission" date="2018-07" db="EMBL/GenBank/DDBJ databases">
        <title>New species, Clostridium PI-S10-A1B.</title>
        <authorList>
            <person name="Krishna G."/>
            <person name="Summeta K."/>
            <person name="Shikha S."/>
            <person name="Prabhu P.B."/>
            <person name="Suresh K."/>
        </authorList>
    </citation>
    <scope>NUCLEOTIDE SEQUENCE [LARGE SCALE GENOMIC DNA]</scope>
    <source>
        <strain evidence="2 3">PI-S10-A1B</strain>
    </source>
</reference>
<organism evidence="2 3">
    <name type="scientific">Lacrimispora amygdalina</name>
    <dbReference type="NCBI Taxonomy" id="253257"/>
    <lineage>
        <taxon>Bacteria</taxon>
        <taxon>Bacillati</taxon>
        <taxon>Bacillota</taxon>
        <taxon>Clostridia</taxon>
        <taxon>Lachnospirales</taxon>
        <taxon>Lachnospiraceae</taxon>
        <taxon>Lacrimispora</taxon>
    </lineage>
</organism>
<dbReference type="InterPro" id="IPR000073">
    <property type="entry name" value="AB_hydrolase_1"/>
</dbReference>
<gene>
    <name evidence="2" type="ORF">DS742_15160</name>
</gene>
<dbReference type="Gene3D" id="3.40.50.1820">
    <property type="entry name" value="alpha/beta hydrolase"/>
    <property type="match status" value="1"/>
</dbReference>